<protein>
    <recommendedName>
        <fullName evidence="3">Secreted protein</fullName>
    </recommendedName>
</protein>
<gene>
    <name evidence="1" type="ORF">WJ0W_006714</name>
</gene>
<evidence type="ECO:0000313" key="2">
    <source>
        <dbReference type="Proteomes" id="UP001154322"/>
    </source>
</evidence>
<name>A0ABN8UHX4_9BACL</name>
<evidence type="ECO:0008006" key="3">
    <source>
        <dbReference type="Google" id="ProtNLM"/>
    </source>
</evidence>
<comment type="caution">
    <text evidence="1">The sequence shown here is derived from an EMBL/GenBank/DDBJ whole genome shotgun (WGS) entry which is preliminary data.</text>
</comment>
<keyword evidence="2" id="KW-1185">Reference proteome</keyword>
<sequence length="114" mass="12887">MALMFASAAIRAWLGQLTVQAVMRAWSPYSWCRIELESVSECLLLSTCLQQVQACNIFSPPQLMESQSACQCHRLSVSPRHWRQGESNKIAKETVINIGFSENMVESNAMTYKK</sequence>
<reference evidence="1" key="1">
    <citation type="submission" date="2022-06" db="EMBL/GenBank/DDBJ databases">
        <authorList>
            <person name="Dietemann V."/>
            <person name="Ory F."/>
            <person name="Dainat B."/>
            <person name="Oberhansli S."/>
        </authorList>
    </citation>
    <scope>NUCLEOTIDE SEQUENCE</scope>
    <source>
        <strain evidence="1">Ena-SAMPLE-TAB-26-04-2022-14:26:32:270-5432</strain>
    </source>
</reference>
<dbReference type="Proteomes" id="UP001154322">
    <property type="component" value="Unassembled WGS sequence"/>
</dbReference>
<accession>A0ABN8UHX4</accession>
<organism evidence="1 2">
    <name type="scientific">Paenibacillus melissococcoides</name>
    <dbReference type="NCBI Taxonomy" id="2912268"/>
    <lineage>
        <taxon>Bacteria</taxon>
        <taxon>Bacillati</taxon>
        <taxon>Bacillota</taxon>
        <taxon>Bacilli</taxon>
        <taxon>Bacillales</taxon>
        <taxon>Paenibacillaceae</taxon>
        <taxon>Paenibacillus</taxon>
    </lineage>
</organism>
<dbReference type="EMBL" id="CALYLO010000017">
    <property type="protein sequence ID" value="CAH8249529.1"/>
    <property type="molecule type" value="Genomic_DNA"/>
</dbReference>
<evidence type="ECO:0000313" key="1">
    <source>
        <dbReference type="EMBL" id="CAH8249529.1"/>
    </source>
</evidence>
<proteinExistence type="predicted"/>